<feature type="compositionally biased region" description="Low complexity" evidence="6">
    <location>
        <begin position="288"/>
        <end position="300"/>
    </location>
</feature>
<dbReference type="AlphaFoldDB" id="A0A917DCG2"/>
<evidence type="ECO:0000313" key="10">
    <source>
        <dbReference type="Proteomes" id="UP000633205"/>
    </source>
</evidence>
<proteinExistence type="predicted"/>
<keyword evidence="3 7" id="KW-0812">Transmembrane</keyword>
<feature type="transmembrane region" description="Helical" evidence="7">
    <location>
        <begin position="82"/>
        <end position="102"/>
    </location>
</feature>
<evidence type="ECO:0000256" key="2">
    <source>
        <dbReference type="ARBA" id="ARBA00022475"/>
    </source>
</evidence>
<dbReference type="InterPro" id="IPR051791">
    <property type="entry name" value="Pra-immunoreactive"/>
</dbReference>
<dbReference type="PANTHER" id="PTHR36115">
    <property type="entry name" value="PROLINE-RICH ANTIGEN HOMOLOG-RELATED"/>
    <property type="match status" value="1"/>
</dbReference>
<feature type="compositionally biased region" description="Basic and acidic residues" evidence="6">
    <location>
        <begin position="24"/>
        <end position="34"/>
    </location>
</feature>
<evidence type="ECO:0000259" key="8">
    <source>
        <dbReference type="Pfam" id="PF06271"/>
    </source>
</evidence>
<organism evidence="9 10">
    <name type="scientific">Microbacterium faecale</name>
    <dbReference type="NCBI Taxonomy" id="1804630"/>
    <lineage>
        <taxon>Bacteria</taxon>
        <taxon>Bacillati</taxon>
        <taxon>Actinomycetota</taxon>
        <taxon>Actinomycetes</taxon>
        <taxon>Micrococcales</taxon>
        <taxon>Microbacteriaceae</taxon>
        <taxon>Microbacterium</taxon>
    </lineage>
</organism>
<feature type="compositionally biased region" description="Pro residues" evidence="6">
    <location>
        <begin position="384"/>
        <end position="403"/>
    </location>
</feature>
<keyword evidence="10" id="KW-1185">Reference proteome</keyword>
<name>A0A917DCG2_9MICO</name>
<comment type="caution">
    <text evidence="9">The sequence shown here is derived from an EMBL/GenBank/DDBJ whole genome shotgun (WGS) entry which is preliminary data.</text>
</comment>
<comment type="subcellular location">
    <subcellularLocation>
        <location evidence="1">Cell membrane</location>
        <topology evidence="1">Multi-pass membrane protein</topology>
    </subcellularLocation>
</comment>
<feature type="region of interest" description="Disordered" evidence="6">
    <location>
        <begin position="228"/>
        <end position="412"/>
    </location>
</feature>
<dbReference type="InterPro" id="IPR010432">
    <property type="entry name" value="RDD"/>
</dbReference>
<feature type="compositionally biased region" description="Pro residues" evidence="6">
    <location>
        <begin position="343"/>
        <end position="361"/>
    </location>
</feature>
<evidence type="ECO:0000256" key="5">
    <source>
        <dbReference type="ARBA" id="ARBA00023136"/>
    </source>
</evidence>
<evidence type="ECO:0000256" key="1">
    <source>
        <dbReference type="ARBA" id="ARBA00004651"/>
    </source>
</evidence>
<accession>A0A917DCG2</accession>
<evidence type="ECO:0000313" key="9">
    <source>
        <dbReference type="EMBL" id="GGD25771.1"/>
    </source>
</evidence>
<reference evidence="9" key="1">
    <citation type="journal article" date="2014" name="Int. J. Syst. Evol. Microbiol.">
        <title>Complete genome sequence of Corynebacterium casei LMG S-19264T (=DSM 44701T), isolated from a smear-ripened cheese.</title>
        <authorList>
            <consortium name="US DOE Joint Genome Institute (JGI-PGF)"/>
            <person name="Walter F."/>
            <person name="Albersmeier A."/>
            <person name="Kalinowski J."/>
            <person name="Ruckert C."/>
        </authorList>
    </citation>
    <scope>NUCLEOTIDE SEQUENCE</scope>
    <source>
        <strain evidence="9">CGMCC 1.15152</strain>
    </source>
</reference>
<feature type="compositionally biased region" description="Pro residues" evidence="6">
    <location>
        <begin position="271"/>
        <end position="287"/>
    </location>
</feature>
<feature type="region of interest" description="Disordered" evidence="6">
    <location>
        <begin position="1"/>
        <end position="34"/>
    </location>
</feature>
<keyword evidence="4 7" id="KW-1133">Transmembrane helix</keyword>
<evidence type="ECO:0000256" key="3">
    <source>
        <dbReference type="ARBA" id="ARBA00022692"/>
    </source>
</evidence>
<protein>
    <recommendedName>
        <fullName evidence="8">RDD domain-containing protein</fullName>
    </recommendedName>
</protein>
<dbReference type="Proteomes" id="UP000633205">
    <property type="component" value="Unassembled WGS sequence"/>
</dbReference>
<evidence type="ECO:0000256" key="4">
    <source>
        <dbReference type="ARBA" id="ARBA00022989"/>
    </source>
</evidence>
<sequence length="507" mass="50371">MSMSTGQEGYASQAYRPPGGAPEPRQKREAPRAETRAVASLGRRALVCLVDLAVIGAIGGTLGALAAAAIGIDALLTGASALSWLAAIPGIGLVLMLAYIVMQATGGSLAQRWFDVRIVRAETGERVGFGRALGRHVLWALAGVIVVGYFSPLFDGSGRRQGWHDKATGTLVVDVSESRAAVRQVAFAPLAPERDASAASAAAPDAPPQMPAASASAWAPVVPGHPAAPAHPAAPVAAPAPAAPQAPVASRTPVAPQAPAAVPAPAVPTAHPAPPAAPAVPPMPPALAPVAGAADSVPADTPAPPAAAVPSSHDSFAPPSPDESVVSDDTIALPPRDRRAAPSPTPTPNAVPRDPFAPPEAPAAVAQPDADPAPVPSPARDTVSPPPTDPAPPRADPAPPADPIDPMTVPVPPDEDIVDDTIVLNRRPAAPAVPPAPPAPAEALLSGDGFALTADAAGLSILRSTDASDISVTRGGAALDLALGTSVRLAAGDVLTIGDRSITVGGP</sequence>
<keyword evidence="5 7" id="KW-0472">Membrane</keyword>
<feature type="transmembrane region" description="Helical" evidence="7">
    <location>
        <begin position="46"/>
        <end position="70"/>
    </location>
</feature>
<gene>
    <name evidence="9" type="ORF">GCM10010915_02270</name>
</gene>
<feature type="domain" description="RDD" evidence="8">
    <location>
        <begin position="38"/>
        <end position="168"/>
    </location>
</feature>
<feature type="transmembrane region" description="Helical" evidence="7">
    <location>
        <begin position="136"/>
        <end position="154"/>
    </location>
</feature>
<dbReference type="GO" id="GO:0005886">
    <property type="term" value="C:plasma membrane"/>
    <property type="evidence" value="ECO:0007669"/>
    <property type="project" value="UniProtKB-SubCell"/>
</dbReference>
<evidence type="ECO:0000256" key="7">
    <source>
        <dbReference type="SAM" id="Phobius"/>
    </source>
</evidence>
<dbReference type="Pfam" id="PF06271">
    <property type="entry name" value="RDD"/>
    <property type="match status" value="1"/>
</dbReference>
<feature type="compositionally biased region" description="Low complexity" evidence="6">
    <location>
        <begin position="228"/>
        <end position="270"/>
    </location>
</feature>
<dbReference type="EMBL" id="BMHO01000001">
    <property type="protein sequence ID" value="GGD25771.1"/>
    <property type="molecule type" value="Genomic_DNA"/>
</dbReference>
<reference evidence="9" key="2">
    <citation type="submission" date="2020-09" db="EMBL/GenBank/DDBJ databases">
        <authorList>
            <person name="Sun Q."/>
            <person name="Zhou Y."/>
        </authorList>
    </citation>
    <scope>NUCLEOTIDE SEQUENCE</scope>
    <source>
        <strain evidence="9">CGMCC 1.15152</strain>
    </source>
</reference>
<evidence type="ECO:0000256" key="6">
    <source>
        <dbReference type="SAM" id="MobiDB-lite"/>
    </source>
</evidence>
<keyword evidence="2" id="KW-1003">Cell membrane</keyword>